<sequence>MSGTKIPDPLKWRLVEGLYQHGARDLAALNTALPEWGPDKLKHHVKCFKMATKRRADKAQQKVGAEAFMKQWLTHTHNIHTLQTKHKPPKRGRRGRKVCQDHTYLLSKMMMYVSEAEDHPAPSSSSDPDYKEIYRYLSQVLRGQEPCAVGQGSAAKVAEMLKRVASAANSGRNKIMLDTHLHARVVNNHIPETGTLEQESQEAASTANGIRQGGILSPYLYNVYTDDLSANLRDTGIGCHIHDGCIHSLSYADDRVLLAPTADALQDLINVCQVSAAKHDIVYNTTKTECMAVSPPRAQVNYLKTAWLGGSALTFVDRFAYLGHVISHDMTDDDDIIKQTTKLLVVGNTLKRKFSYCSREVKMELFRTHCYSIYCNSLWSRYKVATMNRLKVCHNDILKRLLGLPRWCSSSLAFARNGVNNLDVIRRHSVFSLRSRVELSTNSIITSVRQSSAYVCLPIQQRWLGLLFVQNVG</sequence>
<proteinExistence type="predicted"/>
<comment type="caution">
    <text evidence="2">The sequence shown here is derived from an EMBL/GenBank/DDBJ whole genome shotgun (WGS) entry which is preliminary data.</text>
</comment>
<protein>
    <recommendedName>
        <fullName evidence="1">Reverse transcriptase domain-containing protein</fullName>
    </recommendedName>
</protein>
<accession>A0A8J8WMY0</accession>
<reference evidence="2" key="1">
    <citation type="submission" date="2020-07" db="EMBL/GenBank/DDBJ databases">
        <title>The High-quality genome of the commercially important snow crab, Chionoecetes opilio.</title>
        <authorList>
            <person name="Jeong J.-H."/>
            <person name="Ryu S."/>
        </authorList>
    </citation>
    <scope>NUCLEOTIDE SEQUENCE</scope>
    <source>
        <strain evidence="2">MADBK_172401_WGS</strain>
        <tissue evidence="2">Digestive gland</tissue>
    </source>
</reference>
<dbReference type="Pfam" id="PF00078">
    <property type="entry name" value="RVT_1"/>
    <property type="match status" value="1"/>
</dbReference>
<dbReference type="GO" id="GO:0071897">
    <property type="term" value="P:DNA biosynthetic process"/>
    <property type="evidence" value="ECO:0007669"/>
    <property type="project" value="UniProtKB-ARBA"/>
</dbReference>
<evidence type="ECO:0000259" key="1">
    <source>
        <dbReference type="PROSITE" id="PS50878"/>
    </source>
</evidence>
<dbReference type="InterPro" id="IPR000477">
    <property type="entry name" value="RT_dom"/>
</dbReference>
<evidence type="ECO:0000313" key="3">
    <source>
        <dbReference type="Proteomes" id="UP000770661"/>
    </source>
</evidence>
<dbReference type="PROSITE" id="PS50878">
    <property type="entry name" value="RT_POL"/>
    <property type="match status" value="1"/>
</dbReference>
<dbReference type="PANTHER" id="PTHR47027">
    <property type="entry name" value="REVERSE TRANSCRIPTASE DOMAIN-CONTAINING PROTEIN"/>
    <property type="match status" value="1"/>
</dbReference>
<dbReference type="PANTHER" id="PTHR47027:SF20">
    <property type="entry name" value="REVERSE TRANSCRIPTASE-LIKE PROTEIN WITH RNA-DIRECTED DNA POLYMERASE DOMAIN"/>
    <property type="match status" value="1"/>
</dbReference>
<name>A0A8J8WMY0_CHIOP</name>
<dbReference type="EMBL" id="JACEEZ010025720">
    <property type="protein sequence ID" value="KAG0698156.1"/>
    <property type="molecule type" value="Genomic_DNA"/>
</dbReference>
<dbReference type="OrthoDB" id="6363451at2759"/>
<feature type="domain" description="Reverse transcriptase" evidence="1">
    <location>
        <begin position="1"/>
        <end position="326"/>
    </location>
</feature>
<gene>
    <name evidence="2" type="ORF">GWK47_026106</name>
</gene>
<dbReference type="SUPFAM" id="SSF56672">
    <property type="entry name" value="DNA/RNA polymerases"/>
    <property type="match status" value="1"/>
</dbReference>
<evidence type="ECO:0000313" key="2">
    <source>
        <dbReference type="EMBL" id="KAG0698156.1"/>
    </source>
</evidence>
<dbReference type="Proteomes" id="UP000770661">
    <property type="component" value="Unassembled WGS sequence"/>
</dbReference>
<organism evidence="2 3">
    <name type="scientific">Chionoecetes opilio</name>
    <name type="common">Atlantic snow crab</name>
    <name type="synonym">Cancer opilio</name>
    <dbReference type="NCBI Taxonomy" id="41210"/>
    <lineage>
        <taxon>Eukaryota</taxon>
        <taxon>Metazoa</taxon>
        <taxon>Ecdysozoa</taxon>
        <taxon>Arthropoda</taxon>
        <taxon>Crustacea</taxon>
        <taxon>Multicrustacea</taxon>
        <taxon>Malacostraca</taxon>
        <taxon>Eumalacostraca</taxon>
        <taxon>Eucarida</taxon>
        <taxon>Decapoda</taxon>
        <taxon>Pleocyemata</taxon>
        <taxon>Brachyura</taxon>
        <taxon>Eubrachyura</taxon>
        <taxon>Majoidea</taxon>
        <taxon>Majidae</taxon>
        <taxon>Chionoecetes</taxon>
    </lineage>
</organism>
<dbReference type="AlphaFoldDB" id="A0A8J8WMY0"/>
<keyword evidence="3" id="KW-1185">Reference proteome</keyword>
<dbReference type="InterPro" id="IPR043502">
    <property type="entry name" value="DNA/RNA_pol_sf"/>
</dbReference>